<dbReference type="PROSITE" id="PS51819">
    <property type="entry name" value="VOC"/>
    <property type="match status" value="1"/>
</dbReference>
<accession>A0A5B8M2T4</accession>
<dbReference type="PANTHER" id="PTHR33993">
    <property type="entry name" value="GLYOXALASE-RELATED"/>
    <property type="match status" value="1"/>
</dbReference>
<dbReference type="InterPro" id="IPR004360">
    <property type="entry name" value="Glyas_Fos-R_dOase_dom"/>
</dbReference>
<dbReference type="InterPro" id="IPR052164">
    <property type="entry name" value="Anthracycline_SecMetBiosynth"/>
</dbReference>
<dbReference type="SUPFAM" id="SSF54593">
    <property type="entry name" value="Glyoxalase/Bleomycin resistance protein/Dihydroxybiphenyl dioxygenase"/>
    <property type="match status" value="1"/>
</dbReference>
<evidence type="ECO:0000313" key="2">
    <source>
        <dbReference type="EMBL" id="QDZ14259.1"/>
    </source>
</evidence>
<name>A0A5B8M2T4_9MICO</name>
<dbReference type="Pfam" id="PF00903">
    <property type="entry name" value="Glyoxalase"/>
    <property type="match status" value="1"/>
</dbReference>
<protein>
    <recommendedName>
        <fullName evidence="1">VOC domain-containing protein</fullName>
    </recommendedName>
</protein>
<dbReference type="RefSeq" id="WP_146318980.1">
    <property type="nucleotide sequence ID" value="NZ_CP042305.1"/>
</dbReference>
<dbReference type="InterPro" id="IPR029068">
    <property type="entry name" value="Glyas_Bleomycin-R_OHBP_Dase"/>
</dbReference>
<reference evidence="2 3" key="1">
    <citation type="submission" date="2019-07" db="EMBL/GenBank/DDBJ databases">
        <title>Full genome sequence of Humibacter sp. WJ7-1.</title>
        <authorList>
            <person name="Im W.-T."/>
        </authorList>
    </citation>
    <scope>NUCLEOTIDE SEQUENCE [LARGE SCALE GENOMIC DNA]</scope>
    <source>
        <strain evidence="2 3">WJ7-1</strain>
    </source>
</reference>
<dbReference type="InterPro" id="IPR037523">
    <property type="entry name" value="VOC_core"/>
</dbReference>
<dbReference type="EMBL" id="CP042305">
    <property type="protein sequence ID" value="QDZ14259.1"/>
    <property type="molecule type" value="Genomic_DNA"/>
</dbReference>
<sequence length="117" mass="12503">MGRIIHIEITGDDPKASTEFYSHAFGWRSTASPFLEGYFTAETGDGDGIDAAIMSNGYQSQKTILWIEVDDLDATVAAVQAAGGTAGDFHDLPDQGRVGYVTDPGGVVIGLRQPLRR</sequence>
<evidence type="ECO:0000259" key="1">
    <source>
        <dbReference type="PROSITE" id="PS51819"/>
    </source>
</evidence>
<dbReference type="PANTHER" id="PTHR33993:SF14">
    <property type="entry name" value="GB|AAF24581.1"/>
    <property type="match status" value="1"/>
</dbReference>
<organism evidence="2 3">
    <name type="scientific">Humibacter ginsenosidimutans</name>
    <dbReference type="NCBI Taxonomy" id="2599293"/>
    <lineage>
        <taxon>Bacteria</taxon>
        <taxon>Bacillati</taxon>
        <taxon>Actinomycetota</taxon>
        <taxon>Actinomycetes</taxon>
        <taxon>Micrococcales</taxon>
        <taxon>Microbacteriaceae</taxon>
        <taxon>Humibacter</taxon>
    </lineage>
</organism>
<dbReference type="Gene3D" id="3.10.180.10">
    <property type="entry name" value="2,3-Dihydroxybiphenyl 1,2-Dioxygenase, domain 1"/>
    <property type="match status" value="1"/>
</dbReference>
<dbReference type="AlphaFoldDB" id="A0A5B8M2T4"/>
<keyword evidence="3" id="KW-1185">Reference proteome</keyword>
<dbReference type="KEGG" id="huw:FPZ11_05290"/>
<evidence type="ECO:0000313" key="3">
    <source>
        <dbReference type="Proteomes" id="UP000320216"/>
    </source>
</evidence>
<dbReference type="OrthoDB" id="9793039at2"/>
<proteinExistence type="predicted"/>
<dbReference type="Proteomes" id="UP000320216">
    <property type="component" value="Chromosome"/>
</dbReference>
<gene>
    <name evidence="2" type="ORF">FPZ11_05290</name>
</gene>
<feature type="domain" description="VOC" evidence="1">
    <location>
        <begin position="3"/>
        <end position="114"/>
    </location>
</feature>